<evidence type="ECO:0000313" key="9">
    <source>
        <dbReference type="EMBL" id="KAJ8476683.1"/>
    </source>
</evidence>
<gene>
    <name evidence="9" type="ORF">OPV22_020410</name>
</gene>
<dbReference type="NCBIfam" id="TIGR00043">
    <property type="entry name" value="rRNA maturation RNase YbeY"/>
    <property type="match status" value="1"/>
</dbReference>
<dbReference type="PROSITE" id="PS01306">
    <property type="entry name" value="UPF0054"/>
    <property type="match status" value="1"/>
</dbReference>
<keyword evidence="5" id="KW-0255">Endonuclease</keyword>
<evidence type="ECO:0000256" key="3">
    <source>
        <dbReference type="ARBA" id="ARBA00022722"/>
    </source>
</evidence>
<dbReference type="Gene3D" id="3.40.390.30">
    <property type="entry name" value="Metalloproteases ('zincins'), catalytic domain"/>
    <property type="match status" value="1"/>
</dbReference>
<keyword evidence="7" id="KW-0862">Zinc</keyword>
<proteinExistence type="inferred from homology"/>
<evidence type="ECO:0000256" key="7">
    <source>
        <dbReference type="ARBA" id="ARBA00022833"/>
    </source>
</evidence>
<accession>A0AAV8QPY9</accession>
<reference evidence="9 10" key="1">
    <citation type="submission" date="2022-12" db="EMBL/GenBank/DDBJ databases">
        <title>Chromosome-scale assembly of the Ensete ventricosum genome.</title>
        <authorList>
            <person name="Dussert Y."/>
            <person name="Stocks J."/>
            <person name="Wendawek A."/>
            <person name="Woldeyes F."/>
            <person name="Nichols R.A."/>
            <person name="Borrell J.S."/>
        </authorList>
    </citation>
    <scope>NUCLEOTIDE SEQUENCE [LARGE SCALE GENOMIC DNA]</scope>
    <source>
        <strain evidence="10">cv. Maze</strain>
        <tissue evidence="9">Seeds</tissue>
    </source>
</reference>
<dbReference type="Gene3D" id="3.30.1240.10">
    <property type="match status" value="1"/>
</dbReference>
<dbReference type="Gene3D" id="3.40.50.1000">
    <property type="entry name" value="HAD superfamily/HAD-like"/>
    <property type="match status" value="1"/>
</dbReference>
<evidence type="ECO:0000256" key="1">
    <source>
        <dbReference type="ARBA" id="ARBA00001947"/>
    </source>
</evidence>
<dbReference type="InterPro" id="IPR002036">
    <property type="entry name" value="YbeY"/>
</dbReference>
<dbReference type="HAMAP" id="MF_00009">
    <property type="entry name" value="Endoribonucl_YbeY"/>
    <property type="match status" value="1"/>
</dbReference>
<evidence type="ECO:0000256" key="5">
    <source>
        <dbReference type="ARBA" id="ARBA00022759"/>
    </source>
</evidence>
<dbReference type="GO" id="GO:0004222">
    <property type="term" value="F:metalloendopeptidase activity"/>
    <property type="evidence" value="ECO:0007669"/>
    <property type="project" value="InterPro"/>
</dbReference>
<comment type="caution">
    <text evidence="9">The sequence shown here is derived from an EMBL/GenBank/DDBJ whole genome shotgun (WGS) entry which is preliminary data.</text>
</comment>
<comment type="cofactor">
    <cofactor evidence="1">
        <name>Zn(2+)</name>
        <dbReference type="ChEBI" id="CHEBI:29105"/>
    </cofactor>
</comment>
<name>A0AAV8QPY9_ENSVE</name>
<comment type="similarity">
    <text evidence="2">Belongs to the endoribonuclease YbeY family.</text>
</comment>
<sequence>MARFVAKTLPLASRCTSPRSRPLAGASSWRRTTRLPSPPPIPPLSHSVPLPAFFSNVSARAFRSLSDSSCSLVPVWGFFAAFTRGYRNVRRRGRLPKKKPLELDVNICIEEELPNDHHILNVAETLKSDVPVALKVALDGLIASKYNTRDTSIDDVNKYEKVELSVLLCDDGFIQKLNKYWRDVDQATDVLSMSQHIPELGLPILLLGDIVISVETASRQAQERGYTPLDEIRVLMVHGLLHLLGFDHEISHEAEAEMEKEEELILRKLGWNGKGLIKSTNHSIIAESHPTSSPNELVKNVKMEGHSGLYEAKLSYMFCDVDDTLFNGKSQINTRMAEAMREALSRGAKVVIVTRMTRSAVIRASSLANLAGKDGIVSEASPGIFLQGSLVYGRQGQEIYRASVDKNLCREAFLYSLEHEVPLVAFCEDQCFTLFEHPLIDLLHTVHHEPKAEIMPSVEHLLAVSDVQKLLFLGTAEAISTLRPYWLEATRGIADIVQAMPDMLEIVPCGAAKRSGIKLLLDHLGIAADEIMPHFDGENKMEEQ</sequence>
<dbReference type="PANTHER" id="PTHR46986">
    <property type="entry name" value="ENDORIBONUCLEASE YBEY, CHLOROPLASTIC"/>
    <property type="match status" value="1"/>
</dbReference>
<dbReference type="AlphaFoldDB" id="A0AAV8QPY9"/>
<dbReference type="InterPro" id="IPR020549">
    <property type="entry name" value="YbeY_CS"/>
</dbReference>
<dbReference type="SUPFAM" id="SSF56784">
    <property type="entry name" value="HAD-like"/>
    <property type="match status" value="1"/>
</dbReference>
<dbReference type="Pfam" id="PF02130">
    <property type="entry name" value="YbeY"/>
    <property type="match status" value="1"/>
</dbReference>
<dbReference type="GO" id="GO:0046872">
    <property type="term" value="F:metal ion binding"/>
    <property type="evidence" value="ECO:0007669"/>
    <property type="project" value="UniProtKB-KW"/>
</dbReference>
<keyword evidence="3" id="KW-0540">Nuclease</keyword>
<dbReference type="InterPro" id="IPR036412">
    <property type="entry name" value="HAD-like_sf"/>
</dbReference>
<organism evidence="9 10">
    <name type="scientific">Ensete ventricosum</name>
    <name type="common">Abyssinian banana</name>
    <name type="synonym">Musa ensete</name>
    <dbReference type="NCBI Taxonomy" id="4639"/>
    <lineage>
        <taxon>Eukaryota</taxon>
        <taxon>Viridiplantae</taxon>
        <taxon>Streptophyta</taxon>
        <taxon>Embryophyta</taxon>
        <taxon>Tracheophyta</taxon>
        <taxon>Spermatophyta</taxon>
        <taxon>Magnoliopsida</taxon>
        <taxon>Liliopsida</taxon>
        <taxon>Zingiberales</taxon>
        <taxon>Musaceae</taxon>
        <taxon>Ensete</taxon>
    </lineage>
</organism>
<dbReference type="Pfam" id="PF08282">
    <property type="entry name" value="Hydrolase_3"/>
    <property type="match status" value="1"/>
</dbReference>
<dbReference type="GO" id="GO:0006364">
    <property type="term" value="P:rRNA processing"/>
    <property type="evidence" value="ECO:0007669"/>
    <property type="project" value="InterPro"/>
</dbReference>
<dbReference type="Proteomes" id="UP001222027">
    <property type="component" value="Unassembled WGS sequence"/>
</dbReference>
<dbReference type="InterPro" id="IPR023214">
    <property type="entry name" value="HAD_sf"/>
</dbReference>
<keyword evidence="4" id="KW-0479">Metal-binding</keyword>
<protein>
    <submittedName>
        <fullName evidence="9">Uncharacterized protein</fullName>
    </submittedName>
</protein>
<evidence type="ECO:0000256" key="4">
    <source>
        <dbReference type="ARBA" id="ARBA00022723"/>
    </source>
</evidence>
<dbReference type="GO" id="GO:0004519">
    <property type="term" value="F:endonuclease activity"/>
    <property type="evidence" value="ECO:0007669"/>
    <property type="project" value="UniProtKB-KW"/>
</dbReference>
<keyword evidence="6" id="KW-0378">Hydrolase</keyword>
<feature type="region of interest" description="Disordered" evidence="8">
    <location>
        <begin position="15"/>
        <end position="41"/>
    </location>
</feature>
<dbReference type="EMBL" id="JAQQAF010000006">
    <property type="protein sequence ID" value="KAJ8476683.1"/>
    <property type="molecule type" value="Genomic_DNA"/>
</dbReference>
<dbReference type="PANTHER" id="PTHR46986:SF1">
    <property type="entry name" value="ENDORIBONUCLEASE YBEY, CHLOROPLASTIC"/>
    <property type="match status" value="1"/>
</dbReference>
<dbReference type="SUPFAM" id="SSF55486">
    <property type="entry name" value="Metalloproteases ('zincins'), catalytic domain"/>
    <property type="match status" value="1"/>
</dbReference>
<evidence type="ECO:0000313" key="10">
    <source>
        <dbReference type="Proteomes" id="UP001222027"/>
    </source>
</evidence>
<keyword evidence="10" id="KW-1185">Reference proteome</keyword>
<evidence type="ECO:0000256" key="2">
    <source>
        <dbReference type="ARBA" id="ARBA00010875"/>
    </source>
</evidence>
<evidence type="ECO:0000256" key="8">
    <source>
        <dbReference type="SAM" id="MobiDB-lite"/>
    </source>
</evidence>
<evidence type="ECO:0000256" key="6">
    <source>
        <dbReference type="ARBA" id="ARBA00022801"/>
    </source>
</evidence>
<dbReference type="InterPro" id="IPR023091">
    <property type="entry name" value="MetalPrtase_cat_dom_sf_prd"/>
</dbReference>